<evidence type="ECO:0000313" key="2">
    <source>
        <dbReference type="EMBL" id="GLI68146.1"/>
    </source>
</evidence>
<dbReference type="EMBL" id="BSDZ01000079">
    <property type="protein sequence ID" value="GLI68146.1"/>
    <property type="molecule type" value="Genomic_DNA"/>
</dbReference>
<keyword evidence="3" id="KW-1185">Reference proteome</keyword>
<accession>A0ABQ5SE36</accession>
<proteinExistence type="predicted"/>
<dbReference type="Proteomes" id="UP001165090">
    <property type="component" value="Unassembled WGS sequence"/>
</dbReference>
<comment type="caution">
    <text evidence="2">The sequence shown here is derived from an EMBL/GenBank/DDBJ whole genome shotgun (WGS) entry which is preliminary data.</text>
</comment>
<feature type="region of interest" description="Disordered" evidence="1">
    <location>
        <begin position="69"/>
        <end position="89"/>
    </location>
</feature>
<name>A0ABQ5SE36_9CHLO</name>
<feature type="non-terminal residue" evidence="2">
    <location>
        <position position="314"/>
    </location>
</feature>
<sequence length="314" mass="35578">MSLSEGRPFLWFGCADGTLSKQEVATPRMRLARELQSIISYMAQCDLEKVNEPIVVLFSRLSPDVIRSGAALPNNNGPSNDSQAEIPPSDDVSVTEYWRVRALRRAIEEARDKLNPRFIMLVPLQQPWLWTFVFLRGHDQLRPALHRLAPNAAQLMAYRRQAVTPGLLMLDDLTAGKDVLQQLRPRIAHELRPLLLWMGENTDNPNERVVVLCVCAELSILAQRFIVADADKVAACEVAGLSDLGDAEFQRTMLARDRLFDVTEVLQPRLLVLVNWFMNPDSWLMVLCKDQTRLITGIGNILPNRECCILAQRR</sequence>
<reference evidence="2 3" key="1">
    <citation type="journal article" date="2023" name="IScience">
        <title>Expanded male sex-determining region conserved during the evolution of homothallism in the green alga Volvox.</title>
        <authorList>
            <person name="Yamamoto K."/>
            <person name="Matsuzaki R."/>
            <person name="Mahakham W."/>
            <person name="Heman W."/>
            <person name="Sekimoto H."/>
            <person name="Kawachi M."/>
            <person name="Minakuchi Y."/>
            <person name="Toyoda A."/>
            <person name="Nozaki H."/>
        </authorList>
    </citation>
    <scope>NUCLEOTIDE SEQUENCE [LARGE SCALE GENOMIC DNA]</scope>
    <source>
        <strain evidence="2 3">NIES-4468</strain>
    </source>
</reference>
<gene>
    <name evidence="2" type="ORF">VaNZ11_012483</name>
</gene>
<organism evidence="2 3">
    <name type="scientific">Volvox africanus</name>
    <dbReference type="NCBI Taxonomy" id="51714"/>
    <lineage>
        <taxon>Eukaryota</taxon>
        <taxon>Viridiplantae</taxon>
        <taxon>Chlorophyta</taxon>
        <taxon>core chlorophytes</taxon>
        <taxon>Chlorophyceae</taxon>
        <taxon>CS clade</taxon>
        <taxon>Chlamydomonadales</taxon>
        <taxon>Volvocaceae</taxon>
        <taxon>Volvox</taxon>
    </lineage>
</organism>
<feature type="compositionally biased region" description="Polar residues" evidence="1">
    <location>
        <begin position="73"/>
        <end position="83"/>
    </location>
</feature>
<protein>
    <submittedName>
        <fullName evidence="2">Uncharacterized protein</fullName>
    </submittedName>
</protein>
<evidence type="ECO:0000313" key="3">
    <source>
        <dbReference type="Proteomes" id="UP001165090"/>
    </source>
</evidence>
<evidence type="ECO:0000256" key="1">
    <source>
        <dbReference type="SAM" id="MobiDB-lite"/>
    </source>
</evidence>